<name>A0A9Q3I1M4_9BASI</name>
<dbReference type="Proteomes" id="UP000765509">
    <property type="component" value="Unassembled WGS sequence"/>
</dbReference>
<dbReference type="AlphaFoldDB" id="A0A9Q3I1M4"/>
<proteinExistence type="predicted"/>
<keyword evidence="2" id="KW-1185">Reference proteome</keyword>
<sequence length="160" mass="17967">MYGGMPPYACTGSLLFVTHKSLHFSRMPTLHMQILMPVQDPDSVDANPYTCTGSQQFKSLLLPGQALNISNNSSHWCRLPTLHTQIFTLVQVPDNSNNSLYWCRLSTLHMQILTLVKVPNNSDNFLRRLMLLTLHTQILTPVQVPDNSDSSLFQGSLPTI</sequence>
<protein>
    <submittedName>
        <fullName evidence="1">Uncharacterized protein</fullName>
    </submittedName>
</protein>
<gene>
    <name evidence="1" type="ORF">O181_062519</name>
</gene>
<accession>A0A9Q3I1M4</accession>
<dbReference type="EMBL" id="AVOT02029827">
    <property type="protein sequence ID" value="MBW0522804.1"/>
    <property type="molecule type" value="Genomic_DNA"/>
</dbReference>
<reference evidence="1" key="1">
    <citation type="submission" date="2021-03" db="EMBL/GenBank/DDBJ databases">
        <title>Draft genome sequence of rust myrtle Austropuccinia psidii MF-1, a brazilian biotype.</title>
        <authorList>
            <person name="Quecine M.C."/>
            <person name="Pachon D.M.R."/>
            <person name="Bonatelli M.L."/>
            <person name="Correr F.H."/>
            <person name="Franceschini L.M."/>
            <person name="Leite T.F."/>
            <person name="Margarido G.R.A."/>
            <person name="Almeida C.A."/>
            <person name="Ferrarezi J.A."/>
            <person name="Labate C.A."/>
        </authorList>
    </citation>
    <scope>NUCLEOTIDE SEQUENCE</scope>
    <source>
        <strain evidence="1">MF-1</strain>
    </source>
</reference>
<comment type="caution">
    <text evidence="1">The sequence shown here is derived from an EMBL/GenBank/DDBJ whole genome shotgun (WGS) entry which is preliminary data.</text>
</comment>
<evidence type="ECO:0000313" key="2">
    <source>
        <dbReference type="Proteomes" id="UP000765509"/>
    </source>
</evidence>
<organism evidence="1 2">
    <name type="scientific">Austropuccinia psidii MF-1</name>
    <dbReference type="NCBI Taxonomy" id="1389203"/>
    <lineage>
        <taxon>Eukaryota</taxon>
        <taxon>Fungi</taxon>
        <taxon>Dikarya</taxon>
        <taxon>Basidiomycota</taxon>
        <taxon>Pucciniomycotina</taxon>
        <taxon>Pucciniomycetes</taxon>
        <taxon>Pucciniales</taxon>
        <taxon>Sphaerophragmiaceae</taxon>
        <taxon>Austropuccinia</taxon>
    </lineage>
</organism>
<evidence type="ECO:0000313" key="1">
    <source>
        <dbReference type="EMBL" id="MBW0522804.1"/>
    </source>
</evidence>